<feature type="compositionally biased region" description="Polar residues" evidence="1">
    <location>
        <begin position="91"/>
        <end position="116"/>
    </location>
</feature>
<dbReference type="RefSeq" id="XP_037154572.1">
    <property type="nucleotide sequence ID" value="XM_037300724.1"/>
</dbReference>
<evidence type="ECO:0000313" key="3">
    <source>
        <dbReference type="EMBL" id="KAF6225863.1"/>
    </source>
</evidence>
<feature type="compositionally biased region" description="Low complexity" evidence="1">
    <location>
        <begin position="69"/>
        <end position="90"/>
    </location>
</feature>
<accession>A0A8H6CLY7</accession>
<feature type="transmembrane region" description="Helical" evidence="2">
    <location>
        <begin position="156"/>
        <end position="178"/>
    </location>
</feature>
<feature type="region of interest" description="Disordered" evidence="1">
    <location>
        <begin position="68"/>
        <end position="150"/>
    </location>
</feature>
<keyword evidence="4" id="KW-1185">Reference proteome</keyword>
<name>A0A8H6CLY7_9LECA</name>
<comment type="caution">
    <text evidence="3">The sequence shown here is derived from an EMBL/GenBank/DDBJ whole genome shotgun (WGS) entry which is preliminary data.</text>
</comment>
<sequence>MAAPVSTTLASLKLLPTKTEFTIYTDYCNSNATLVPLESCTSRSISTFSVDCPQLNGTSDTGYITSWGTSVPSTTSPSTSSVPVPPTSSSQQTLATDIPSTSFVPESQAPTSQPNPATGIPRPTQSSSTTFPPSPSSSQGQKGSGNDGGLSGPSTIAIGVVLPGVGVIVAIIIGIVGFKRHRRAPRALPTRRWST</sequence>
<keyword evidence="2" id="KW-0812">Transmembrane</keyword>
<dbReference type="Proteomes" id="UP000593566">
    <property type="component" value="Unassembled WGS sequence"/>
</dbReference>
<evidence type="ECO:0000313" key="4">
    <source>
        <dbReference type="Proteomes" id="UP000593566"/>
    </source>
</evidence>
<organism evidence="3 4">
    <name type="scientific">Letharia lupina</name>
    <dbReference type="NCBI Taxonomy" id="560253"/>
    <lineage>
        <taxon>Eukaryota</taxon>
        <taxon>Fungi</taxon>
        <taxon>Dikarya</taxon>
        <taxon>Ascomycota</taxon>
        <taxon>Pezizomycotina</taxon>
        <taxon>Lecanoromycetes</taxon>
        <taxon>OSLEUM clade</taxon>
        <taxon>Lecanoromycetidae</taxon>
        <taxon>Lecanorales</taxon>
        <taxon>Lecanorineae</taxon>
        <taxon>Parmeliaceae</taxon>
        <taxon>Letharia</taxon>
    </lineage>
</organism>
<dbReference type="GeneID" id="59338260"/>
<feature type="compositionally biased region" description="Low complexity" evidence="1">
    <location>
        <begin position="121"/>
        <end position="141"/>
    </location>
</feature>
<evidence type="ECO:0000256" key="1">
    <source>
        <dbReference type="SAM" id="MobiDB-lite"/>
    </source>
</evidence>
<evidence type="ECO:0000256" key="2">
    <source>
        <dbReference type="SAM" id="Phobius"/>
    </source>
</evidence>
<reference evidence="3 4" key="1">
    <citation type="journal article" date="2020" name="Genomics">
        <title>Complete, high-quality genomes from long-read metagenomic sequencing of two wolf lichen thalli reveals enigmatic genome architecture.</title>
        <authorList>
            <person name="McKenzie S.K."/>
            <person name="Walston R.F."/>
            <person name="Allen J.L."/>
        </authorList>
    </citation>
    <scope>NUCLEOTIDE SEQUENCE [LARGE SCALE GENOMIC DNA]</scope>
    <source>
        <strain evidence="3">WasteWater1</strain>
    </source>
</reference>
<protein>
    <submittedName>
        <fullName evidence="3">Uncharacterized protein</fullName>
    </submittedName>
</protein>
<proteinExistence type="predicted"/>
<keyword evidence="2" id="KW-0472">Membrane</keyword>
<keyword evidence="2" id="KW-1133">Transmembrane helix</keyword>
<gene>
    <name evidence="3" type="ORF">HO133_009865</name>
</gene>
<dbReference type="AlphaFoldDB" id="A0A8H6CLY7"/>
<dbReference type="EMBL" id="JACCJB010000007">
    <property type="protein sequence ID" value="KAF6225863.1"/>
    <property type="molecule type" value="Genomic_DNA"/>
</dbReference>